<dbReference type="InterPro" id="IPR014813">
    <property type="entry name" value="Gnl3_N_dom"/>
</dbReference>
<evidence type="ECO:0000256" key="1">
    <source>
        <dbReference type="ARBA" id="ARBA00004123"/>
    </source>
</evidence>
<dbReference type="Gene3D" id="3.40.50.300">
    <property type="entry name" value="P-loop containing nucleotide triphosphate hydrolases"/>
    <property type="match status" value="2"/>
</dbReference>
<proteinExistence type="predicted"/>
<organism evidence="8 9">
    <name type="scientific">Papilio machaon</name>
    <name type="common">Old World swallowtail butterfly</name>
    <dbReference type="NCBI Taxonomy" id="76193"/>
    <lineage>
        <taxon>Eukaryota</taxon>
        <taxon>Metazoa</taxon>
        <taxon>Ecdysozoa</taxon>
        <taxon>Arthropoda</taxon>
        <taxon>Hexapoda</taxon>
        <taxon>Insecta</taxon>
        <taxon>Pterygota</taxon>
        <taxon>Neoptera</taxon>
        <taxon>Endopterygota</taxon>
        <taxon>Lepidoptera</taxon>
        <taxon>Glossata</taxon>
        <taxon>Ditrysia</taxon>
        <taxon>Papilionoidea</taxon>
        <taxon>Papilionidae</taxon>
        <taxon>Papilioninae</taxon>
        <taxon>Papilio</taxon>
    </lineage>
</organism>
<dbReference type="Pfam" id="PF01926">
    <property type="entry name" value="MMR_HSR1"/>
    <property type="match status" value="1"/>
</dbReference>
<name>A0A0N0PE76_PAPMA</name>
<dbReference type="AlphaFoldDB" id="A0A0N0PE76"/>
<dbReference type="STRING" id="76193.A0A0N0PE76"/>
<feature type="domain" description="Guanine nucleotide-binding protein-like 3 N-terminal" evidence="7">
    <location>
        <begin position="16"/>
        <end position="88"/>
    </location>
</feature>
<dbReference type="GO" id="GO:0005525">
    <property type="term" value="F:GTP binding"/>
    <property type="evidence" value="ECO:0007669"/>
    <property type="project" value="UniProtKB-KW"/>
</dbReference>
<dbReference type="EMBL" id="KQ460041">
    <property type="protein sequence ID" value="KPJ18356.1"/>
    <property type="molecule type" value="Genomic_DNA"/>
</dbReference>
<feature type="compositionally biased region" description="Basic residues" evidence="5">
    <location>
        <begin position="1"/>
        <end position="18"/>
    </location>
</feature>
<reference evidence="8 9" key="1">
    <citation type="journal article" date="2015" name="Nat. Commun.">
        <title>Outbred genome sequencing and CRISPR/Cas9 gene editing in butterflies.</title>
        <authorList>
            <person name="Li X."/>
            <person name="Fan D."/>
            <person name="Zhang W."/>
            <person name="Liu G."/>
            <person name="Zhang L."/>
            <person name="Zhao L."/>
            <person name="Fang X."/>
            <person name="Chen L."/>
            <person name="Dong Y."/>
            <person name="Chen Y."/>
            <person name="Ding Y."/>
            <person name="Zhao R."/>
            <person name="Feng M."/>
            <person name="Zhu Y."/>
            <person name="Feng Y."/>
            <person name="Jiang X."/>
            <person name="Zhu D."/>
            <person name="Xiang H."/>
            <person name="Feng X."/>
            <person name="Li S."/>
            <person name="Wang J."/>
            <person name="Zhang G."/>
            <person name="Kronforst M.R."/>
            <person name="Wang W."/>
        </authorList>
    </citation>
    <scope>NUCLEOTIDE SEQUENCE [LARGE SCALE GENOMIC DNA]</scope>
    <source>
        <strain evidence="8">Ya'a_city_454_Pm</strain>
        <tissue evidence="8">Whole body</tissue>
    </source>
</reference>
<evidence type="ECO:0000256" key="3">
    <source>
        <dbReference type="ARBA" id="ARBA00023134"/>
    </source>
</evidence>
<dbReference type="PANTHER" id="PTHR11089">
    <property type="entry name" value="GTP-BINDING PROTEIN-RELATED"/>
    <property type="match status" value="1"/>
</dbReference>
<dbReference type="PRINTS" id="PR00326">
    <property type="entry name" value="GTP1OBG"/>
</dbReference>
<dbReference type="InterPro" id="IPR027417">
    <property type="entry name" value="P-loop_NTPase"/>
</dbReference>
<gene>
    <name evidence="8" type="ORF">RR48_03258</name>
</gene>
<dbReference type="Proteomes" id="UP000053240">
    <property type="component" value="Unassembled WGS sequence"/>
</dbReference>
<evidence type="ECO:0000313" key="8">
    <source>
        <dbReference type="EMBL" id="KPJ18356.1"/>
    </source>
</evidence>
<dbReference type="GO" id="GO:0005730">
    <property type="term" value="C:nucleolus"/>
    <property type="evidence" value="ECO:0007669"/>
    <property type="project" value="UniProtKB-ARBA"/>
</dbReference>
<keyword evidence="9" id="KW-1185">Reference proteome</keyword>
<feature type="domain" description="G" evidence="6">
    <location>
        <begin position="223"/>
        <end position="283"/>
    </location>
</feature>
<evidence type="ECO:0000259" key="6">
    <source>
        <dbReference type="Pfam" id="PF01926"/>
    </source>
</evidence>
<keyword evidence="2" id="KW-0547">Nucleotide-binding</keyword>
<feature type="compositionally biased region" description="Basic and acidic residues" evidence="5">
    <location>
        <begin position="68"/>
        <end position="95"/>
    </location>
</feature>
<dbReference type="SUPFAM" id="SSF52540">
    <property type="entry name" value="P-loop containing nucleoside triphosphate hydrolases"/>
    <property type="match status" value="1"/>
</dbReference>
<dbReference type="InterPro" id="IPR050755">
    <property type="entry name" value="TRAFAC_YlqF/YawG_RiboMat"/>
</dbReference>
<dbReference type="PANTHER" id="PTHR11089:SF30">
    <property type="entry name" value="GUANINE NUCLEOTIDE-BINDING PROTEIN-LIKE 3 HOMOLOG"/>
    <property type="match status" value="1"/>
</dbReference>
<dbReference type="FunCoup" id="A0A0N0PE76">
    <property type="interactions" value="1560"/>
</dbReference>
<feature type="region of interest" description="Disordered" evidence="5">
    <location>
        <begin position="1"/>
        <end position="52"/>
    </location>
</feature>
<evidence type="ECO:0000256" key="2">
    <source>
        <dbReference type="ARBA" id="ARBA00022741"/>
    </source>
</evidence>
<feature type="region of interest" description="Disordered" evidence="5">
    <location>
        <begin position="68"/>
        <end position="97"/>
    </location>
</feature>
<keyword evidence="3" id="KW-0342">GTP-binding</keyword>
<dbReference type="Pfam" id="PF08701">
    <property type="entry name" value="GN3L_Grn1"/>
    <property type="match status" value="1"/>
</dbReference>
<evidence type="ECO:0000256" key="5">
    <source>
        <dbReference type="SAM" id="MobiDB-lite"/>
    </source>
</evidence>
<comment type="subcellular location">
    <subcellularLocation>
        <location evidence="1">Nucleus</location>
    </subcellularLocation>
</comment>
<feature type="compositionally biased region" description="Basic residues" evidence="5">
    <location>
        <begin position="26"/>
        <end position="46"/>
    </location>
</feature>
<evidence type="ECO:0000313" key="9">
    <source>
        <dbReference type="Proteomes" id="UP000053240"/>
    </source>
</evidence>
<keyword evidence="4" id="KW-0539">Nucleus</keyword>
<sequence>MAKFKLKKPSKRQPARLRYKIEKKVREHNRKLKKEAKKNPKSKKNKPIQIPNECPFKEDILKEVEAVKKHKEEERQKRKELAKLEKQKKTEEKKNNPIVMDSLVANAEARGKVHDAFKGGDANNDIEFGKDRQQENSLKTYYREFKKVISEAEVILEVVDARDPLGTRCVQVEEAVRESGKRLVLVLNKADLVPRGSACVGAELLTSLLGNYCRNKGIKTSITVGVVGLPNVGKSSIINSLNRSKACNVGSTPGVTKQMQTVQLDSKIKILDSPGIVFHTGSDNDASVALKNAIRVGSLKDPVTPATAILQRAHKQTLVDLYCVPPFNTPQV</sequence>
<dbReference type="InterPro" id="IPR006073">
    <property type="entry name" value="GTP-bd"/>
</dbReference>
<evidence type="ECO:0000259" key="7">
    <source>
        <dbReference type="Pfam" id="PF08701"/>
    </source>
</evidence>
<accession>A0A0N0PE76</accession>
<dbReference type="CDD" id="cd04178">
    <property type="entry name" value="Nucleostemin_like"/>
    <property type="match status" value="1"/>
</dbReference>
<dbReference type="InParanoid" id="A0A0N0PE76"/>
<evidence type="ECO:0000256" key="4">
    <source>
        <dbReference type="ARBA" id="ARBA00023242"/>
    </source>
</evidence>
<protein>
    <submittedName>
        <fullName evidence="8">Guanine nucleotide-binding protein-like 3-like</fullName>
    </submittedName>
</protein>